<protein>
    <recommendedName>
        <fullName evidence="4">Kinase</fullName>
        <ecNumber evidence="4">2.7.-.-</ecNumber>
    </recommendedName>
</protein>
<dbReference type="OrthoDB" id="2573163at2759"/>
<dbReference type="PANTHER" id="PTHR12400">
    <property type="entry name" value="INOSITOL POLYPHOSPHATE KINASE"/>
    <property type="match status" value="1"/>
</dbReference>
<accession>A0A8H7BJN2</accession>
<sequence length="451" mass="51571">MVKISTPTDPTTTTTTHCTRPPLHRSESSLKLLPFTHNVGGHVSMFRLASNGAICKAVTATKERRFYEDMQYHAQLLPFIPYYMGVVRICMNKHAKPEIPFEQDRRRIRLFSASPTPKPHSPRALARPSPFALESRRPRSRSPELLYDDDEDEDDDLDEYEDEDTKATVVYTDPKTQTQPPSSSAAHEIMEEVVSSHHPVLSVPSPTDTLIHHHHPHQHHHHPPHPSCLSEEEIGLTQEFIVIEDLTVNLKKPSILDLKMGTRQHCVYASPTKMASQTLKCQRSTSQQLGVRVCGMQVYKPNRQMFEVQDKYVGRTLTPTLFQETLYNFIHDGNRVLFEFIPDLISRLRQLSELILSLPGYRFFGSSLLIIYEGARIKQRPPIDVRIIDFARCVTRHEMQENLTDMTCPPDHPDEPDHGYILGLKTLIDSFERIYEENYPPAPSPSTPALS</sequence>
<dbReference type="GO" id="GO:0046854">
    <property type="term" value="P:phosphatidylinositol phosphate biosynthetic process"/>
    <property type="evidence" value="ECO:0007669"/>
    <property type="project" value="TreeGrafter"/>
</dbReference>
<name>A0A8H7BJN2_9FUNG</name>
<dbReference type="Gene3D" id="3.30.470.160">
    <property type="entry name" value="Inositol polyphosphate kinase"/>
    <property type="match status" value="1"/>
</dbReference>
<dbReference type="GO" id="GO:0005634">
    <property type="term" value="C:nucleus"/>
    <property type="evidence" value="ECO:0007669"/>
    <property type="project" value="TreeGrafter"/>
</dbReference>
<dbReference type="GO" id="GO:0005737">
    <property type="term" value="C:cytoplasm"/>
    <property type="evidence" value="ECO:0007669"/>
    <property type="project" value="TreeGrafter"/>
</dbReference>
<feature type="compositionally biased region" description="Polar residues" evidence="5">
    <location>
        <begin position="174"/>
        <end position="185"/>
    </location>
</feature>
<keyword evidence="7" id="KW-1185">Reference proteome</keyword>
<dbReference type="InterPro" id="IPR038286">
    <property type="entry name" value="IPK_sf"/>
</dbReference>
<dbReference type="Proteomes" id="UP000605846">
    <property type="component" value="Unassembled WGS sequence"/>
</dbReference>
<comment type="caution">
    <text evidence="6">The sequence shown here is derived from an EMBL/GenBank/DDBJ whole genome shotgun (WGS) entry which is preliminary data.</text>
</comment>
<evidence type="ECO:0000256" key="1">
    <source>
        <dbReference type="ARBA" id="ARBA00007374"/>
    </source>
</evidence>
<evidence type="ECO:0000313" key="6">
    <source>
        <dbReference type="EMBL" id="KAF7721289.1"/>
    </source>
</evidence>
<reference evidence="6" key="1">
    <citation type="submission" date="2020-01" db="EMBL/GenBank/DDBJ databases">
        <title>Genome Sequencing of Three Apophysomyces-Like Fungal Strains Confirms a Novel Fungal Genus in the Mucoromycota with divergent Burkholderia-like Endosymbiotic Bacteria.</title>
        <authorList>
            <person name="Stajich J.E."/>
            <person name="Macias A.M."/>
            <person name="Carter-House D."/>
            <person name="Lovett B."/>
            <person name="Kasson L.R."/>
            <person name="Berry K."/>
            <person name="Grigoriev I."/>
            <person name="Chang Y."/>
            <person name="Spatafora J."/>
            <person name="Kasson M.T."/>
        </authorList>
    </citation>
    <scope>NUCLEOTIDE SEQUENCE</scope>
    <source>
        <strain evidence="6">NRRL A-21654</strain>
    </source>
</reference>
<feature type="region of interest" description="Disordered" evidence="5">
    <location>
        <begin position="1"/>
        <end position="24"/>
    </location>
</feature>
<proteinExistence type="inferred from homology"/>
<feature type="compositionally biased region" description="Acidic residues" evidence="5">
    <location>
        <begin position="146"/>
        <end position="164"/>
    </location>
</feature>
<gene>
    <name evidence="6" type="ORF">EC973_004965</name>
</gene>
<dbReference type="EMBL" id="JABAYA010000283">
    <property type="protein sequence ID" value="KAF7721289.1"/>
    <property type="molecule type" value="Genomic_DNA"/>
</dbReference>
<dbReference type="GO" id="GO:0000824">
    <property type="term" value="F:inositol-1,4,5,6-tetrakisphosphate 3-kinase activity"/>
    <property type="evidence" value="ECO:0007669"/>
    <property type="project" value="TreeGrafter"/>
</dbReference>
<dbReference type="SUPFAM" id="SSF56104">
    <property type="entry name" value="SAICAR synthase-like"/>
    <property type="match status" value="1"/>
</dbReference>
<dbReference type="AlphaFoldDB" id="A0A8H7BJN2"/>
<dbReference type="GO" id="GO:0032958">
    <property type="term" value="P:inositol phosphate biosynthetic process"/>
    <property type="evidence" value="ECO:0007669"/>
    <property type="project" value="InterPro"/>
</dbReference>
<evidence type="ECO:0000256" key="5">
    <source>
        <dbReference type="SAM" id="MobiDB-lite"/>
    </source>
</evidence>
<evidence type="ECO:0000256" key="3">
    <source>
        <dbReference type="ARBA" id="ARBA00022777"/>
    </source>
</evidence>
<dbReference type="InterPro" id="IPR005522">
    <property type="entry name" value="IPK"/>
</dbReference>
<evidence type="ECO:0000313" key="7">
    <source>
        <dbReference type="Proteomes" id="UP000605846"/>
    </source>
</evidence>
<evidence type="ECO:0000256" key="4">
    <source>
        <dbReference type="RuleBase" id="RU363090"/>
    </source>
</evidence>
<dbReference type="EC" id="2.7.-.-" evidence="4"/>
<dbReference type="Pfam" id="PF03770">
    <property type="entry name" value="IPK"/>
    <property type="match status" value="1"/>
</dbReference>
<evidence type="ECO:0000256" key="2">
    <source>
        <dbReference type="ARBA" id="ARBA00022679"/>
    </source>
</evidence>
<keyword evidence="3 4" id="KW-0418">Kinase</keyword>
<comment type="similarity">
    <text evidence="1 4">Belongs to the inositol phosphokinase (IPK) family.</text>
</comment>
<feature type="compositionally biased region" description="Low complexity" evidence="5">
    <location>
        <begin position="1"/>
        <end position="21"/>
    </location>
</feature>
<organism evidence="6 7">
    <name type="scientific">Apophysomyces ossiformis</name>
    <dbReference type="NCBI Taxonomy" id="679940"/>
    <lineage>
        <taxon>Eukaryota</taxon>
        <taxon>Fungi</taxon>
        <taxon>Fungi incertae sedis</taxon>
        <taxon>Mucoromycota</taxon>
        <taxon>Mucoromycotina</taxon>
        <taxon>Mucoromycetes</taxon>
        <taxon>Mucorales</taxon>
        <taxon>Mucorineae</taxon>
        <taxon>Mucoraceae</taxon>
        <taxon>Apophysomyces</taxon>
    </lineage>
</organism>
<keyword evidence="2 4" id="KW-0808">Transferase</keyword>
<dbReference type="GO" id="GO:0008440">
    <property type="term" value="F:inositol-1,4,5-trisphosphate 3-kinase activity"/>
    <property type="evidence" value="ECO:0007669"/>
    <property type="project" value="TreeGrafter"/>
</dbReference>
<feature type="region of interest" description="Disordered" evidence="5">
    <location>
        <begin position="112"/>
        <end position="186"/>
    </location>
</feature>
<dbReference type="PANTHER" id="PTHR12400:SF21">
    <property type="entry name" value="KINASE"/>
    <property type="match status" value="1"/>
</dbReference>